<dbReference type="CDD" id="cd18825">
    <property type="entry name" value="GH43_CtGH43-like"/>
    <property type="match status" value="1"/>
</dbReference>
<proteinExistence type="inferred from homology"/>
<keyword evidence="2 4" id="KW-0378">Hydrolase</keyword>
<sequence length="331" mass="37475">MFLRFLTVVSVFCLTGSLATQAQNKPQHQTEFKPGAVWYDDKDEVINAHGGGLLYDKGTYYWFGERRGKSASEGVNVYSSKDLYNWKMEGLALAKSTDTTSEIATHGLMERPKVIYNPRTKQYVMWFHLELPGQGYKAARAGVAVSKNVTGPYAYVKSFRPNGHMSRDMTLYVDDDGSAYEIYAARENYDLRIVKLTDDYLSATTQDTLLFSNHREAPAVFKKDGKYFLITSGCTGWAANRASLHVANSLFGPWQPVGDPMKGPMADITFDGQSTYIQPVQGKKNAFIFIADRWNPKDLKDSRYLWLPISFIANQPVVQWTDAWTLDTWKN</sequence>
<dbReference type="RefSeq" id="WP_248480517.1">
    <property type="nucleotide sequence ID" value="NZ_JALPRF010000011.1"/>
</dbReference>
<dbReference type="GO" id="GO:0016787">
    <property type="term" value="F:hydrolase activity"/>
    <property type="evidence" value="ECO:0007669"/>
    <property type="project" value="UniProtKB-KW"/>
</dbReference>
<evidence type="ECO:0000256" key="2">
    <source>
        <dbReference type="ARBA" id="ARBA00022801"/>
    </source>
</evidence>
<dbReference type="InterPro" id="IPR023296">
    <property type="entry name" value="Glyco_hydro_beta-prop_sf"/>
</dbReference>
<gene>
    <name evidence="6" type="ORF">M0L20_28095</name>
</gene>
<dbReference type="PANTHER" id="PTHR22925">
    <property type="entry name" value="GLYCOSYL HYDROLASE 43 FAMILY MEMBER"/>
    <property type="match status" value="1"/>
</dbReference>
<evidence type="ECO:0000256" key="3">
    <source>
        <dbReference type="ARBA" id="ARBA00023295"/>
    </source>
</evidence>
<feature type="signal peptide" evidence="5">
    <location>
        <begin position="1"/>
        <end position="22"/>
    </location>
</feature>
<dbReference type="PANTHER" id="PTHR22925:SF3">
    <property type="entry name" value="GLYCOSYL HYDROLASE FAMILY PROTEIN 43"/>
    <property type="match status" value="1"/>
</dbReference>
<dbReference type="SUPFAM" id="SSF75005">
    <property type="entry name" value="Arabinanase/levansucrase/invertase"/>
    <property type="match status" value="1"/>
</dbReference>
<comment type="caution">
    <text evidence="6">The sequence shown here is derived from an EMBL/GenBank/DDBJ whole genome shotgun (WGS) entry which is preliminary data.</text>
</comment>
<feature type="chain" id="PRO_5045955933" evidence="5">
    <location>
        <begin position="23"/>
        <end position="331"/>
    </location>
</feature>
<dbReference type="EMBL" id="JALPRF010000011">
    <property type="protein sequence ID" value="MCK8495760.1"/>
    <property type="molecule type" value="Genomic_DNA"/>
</dbReference>
<evidence type="ECO:0000256" key="4">
    <source>
        <dbReference type="RuleBase" id="RU361187"/>
    </source>
</evidence>
<keyword evidence="7" id="KW-1185">Reference proteome</keyword>
<evidence type="ECO:0000256" key="1">
    <source>
        <dbReference type="ARBA" id="ARBA00009865"/>
    </source>
</evidence>
<protein>
    <submittedName>
        <fullName evidence="6">Glycoside hydrolase family 43 protein</fullName>
    </submittedName>
</protein>
<dbReference type="Pfam" id="PF04616">
    <property type="entry name" value="Glyco_hydro_43"/>
    <property type="match status" value="1"/>
</dbReference>
<evidence type="ECO:0000313" key="7">
    <source>
        <dbReference type="Proteomes" id="UP001202180"/>
    </source>
</evidence>
<organism evidence="6 7">
    <name type="scientific">Spirosoma liriopis</name>
    <dbReference type="NCBI Taxonomy" id="2937440"/>
    <lineage>
        <taxon>Bacteria</taxon>
        <taxon>Pseudomonadati</taxon>
        <taxon>Bacteroidota</taxon>
        <taxon>Cytophagia</taxon>
        <taxon>Cytophagales</taxon>
        <taxon>Cytophagaceae</taxon>
        <taxon>Spirosoma</taxon>
    </lineage>
</organism>
<dbReference type="InterPro" id="IPR006710">
    <property type="entry name" value="Glyco_hydro_43"/>
</dbReference>
<evidence type="ECO:0000256" key="5">
    <source>
        <dbReference type="SAM" id="SignalP"/>
    </source>
</evidence>
<dbReference type="Gene3D" id="2.115.10.20">
    <property type="entry name" value="Glycosyl hydrolase domain, family 43"/>
    <property type="match status" value="1"/>
</dbReference>
<name>A0ABT0HUY7_9BACT</name>
<comment type="similarity">
    <text evidence="1 4">Belongs to the glycosyl hydrolase 43 family.</text>
</comment>
<keyword evidence="3 4" id="KW-0326">Glycosidase</keyword>
<evidence type="ECO:0000313" key="6">
    <source>
        <dbReference type="EMBL" id="MCK8495760.1"/>
    </source>
</evidence>
<dbReference type="Proteomes" id="UP001202180">
    <property type="component" value="Unassembled WGS sequence"/>
</dbReference>
<accession>A0ABT0HUY7</accession>
<keyword evidence="5" id="KW-0732">Signal</keyword>
<reference evidence="6 7" key="1">
    <citation type="submission" date="2022-04" db="EMBL/GenBank/DDBJ databases">
        <title>Spirosoma sp. strain RP8 genome sequencing and assembly.</title>
        <authorList>
            <person name="Jung Y."/>
        </authorList>
    </citation>
    <scope>NUCLEOTIDE SEQUENCE [LARGE SCALE GENOMIC DNA]</scope>
    <source>
        <strain evidence="6 7">RP8</strain>
    </source>
</reference>